<dbReference type="GO" id="GO:0016020">
    <property type="term" value="C:membrane"/>
    <property type="evidence" value="ECO:0007669"/>
    <property type="project" value="TreeGrafter"/>
</dbReference>
<feature type="domain" description="Chromosome segregation in meiosis protein 3" evidence="2">
    <location>
        <begin position="70"/>
        <end position="150"/>
    </location>
</feature>
<dbReference type="Pfam" id="PF07962">
    <property type="entry name" value="Swi3"/>
    <property type="match status" value="1"/>
</dbReference>
<feature type="compositionally biased region" description="Acidic residues" evidence="1">
    <location>
        <begin position="7"/>
        <end position="24"/>
    </location>
</feature>
<feature type="region of interest" description="Disordered" evidence="1">
    <location>
        <begin position="1"/>
        <end position="35"/>
    </location>
</feature>
<organism evidence="3 4">
    <name type="scientific">Globodera pallida</name>
    <name type="common">Potato cyst nematode worm</name>
    <name type="synonym">Heterodera pallida</name>
    <dbReference type="NCBI Taxonomy" id="36090"/>
    <lineage>
        <taxon>Eukaryota</taxon>
        <taxon>Metazoa</taxon>
        <taxon>Ecdysozoa</taxon>
        <taxon>Nematoda</taxon>
        <taxon>Chromadorea</taxon>
        <taxon>Rhabditida</taxon>
        <taxon>Tylenchina</taxon>
        <taxon>Tylenchomorpha</taxon>
        <taxon>Tylenchoidea</taxon>
        <taxon>Heteroderidae</taxon>
        <taxon>Heteroderinae</taxon>
        <taxon>Globodera</taxon>
    </lineage>
</organism>
<dbReference type="Proteomes" id="UP000050741">
    <property type="component" value="Unassembled WGS sequence"/>
</dbReference>
<dbReference type="WBParaSite" id="GPLIN_000873300">
    <property type="protein sequence ID" value="GPLIN_000873300"/>
    <property type="gene ID" value="GPLIN_000873300"/>
</dbReference>
<keyword evidence="3" id="KW-1185">Reference proteome</keyword>
<accession>A0A183C787</accession>
<dbReference type="PANTHER" id="PTHR12894">
    <property type="entry name" value="CNH DOMAIN CONTAINING"/>
    <property type="match status" value="1"/>
</dbReference>
<dbReference type="GO" id="GO:0006914">
    <property type="term" value="P:autophagy"/>
    <property type="evidence" value="ECO:0007669"/>
    <property type="project" value="TreeGrafter"/>
</dbReference>
<dbReference type="InterPro" id="IPR012923">
    <property type="entry name" value="Csm3"/>
</dbReference>
<reference evidence="3" key="2">
    <citation type="submission" date="2014-05" db="EMBL/GenBank/DDBJ databases">
        <title>The genome and life-stage specific transcriptomes of Globodera pallida elucidate key aspects of plant parasitism by a cyst nematode.</title>
        <authorList>
            <person name="Cotton J.A."/>
            <person name="Lilley C.J."/>
            <person name="Jones L.M."/>
            <person name="Kikuchi T."/>
            <person name="Reid A.J."/>
            <person name="Thorpe P."/>
            <person name="Tsai I.J."/>
            <person name="Beasley H."/>
            <person name="Blok V."/>
            <person name="Cock P.J.A."/>
            <person name="Van den Akker S.E."/>
            <person name="Holroyd N."/>
            <person name="Hunt M."/>
            <person name="Mantelin S."/>
            <person name="Naghra H."/>
            <person name="Pain A."/>
            <person name="Palomares-Rius J.E."/>
            <person name="Zarowiecki M."/>
            <person name="Berriman M."/>
            <person name="Jones J.T."/>
            <person name="Urwin P.E."/>
        </authorList>
    </citation>
    <scope>NUCLEOTIDE SEQUENCE [LARGE SCALE GENOMIC DNA]</scope>
    <source>
        <strain evidence="3">Lindley</strain>
    </source>
</reference>
<feature type="compositionally biased region" description="Basic and acidic residues" evidence="1">
    <location>
        <begin position="25"/>
        <end position="35"/>
    </location>
</feature>
<reference evidence="4" key="3">
    <citation type="submission" date="2016-06" db="UniProtKB">
        <authorList>
            <consortium name="WormBaseParasite"/>
        </authorList>
    </citation>
    <scope>IDENTIFICATION</scope>
</reference>
<dbReference type="GO" id="GO:0031297">
    <property type="term" value="P:replication fork processing"/>
    <property type="evidence" value="ECO:0007669"/>
    <property type="project" value="InterPro"/>
</dbReference>
<dbReference type="PANTHER" id="PTHR12894:SF27">
    <property type="entry name" value="TRANSFORMING GROWTH FACTOR-BETA RECEPTOR-ASSOCIATED PROTEIN 1"/>
    <property type="match status" value="1"/>
</dbReference>
<proteinExistence type="predicted"/>
<dbReference type="SUPFAM" id="SSF50978">
    <property type="entry name" value="WD40 repeat-like"/>
    <property type="match status" value="1"/>
</dbReference>
<dbReference type="GO" id="GO:0034058">
    <property type="term" value="P:endosomal vesicle fusion"/>
    <property type="evidence" value="ECO:0007669"/>
    <property type="project" value="TreeGrafter"/>
</dbReference>
<feature type="compositionally biased region" description="Low complexity" evidence="1">
    <location>
        <begin position="183"/>
        <end position="197"/>
    </location>
</feature>
<dbReference type="GO" id="GO:0006974">
    <property type="term" value="P:DNA damage response"/>
    <property type="evidence" value="ECO:0007669"/>
    <property type="project" value="InterPro"/>
</dbReference>
<sequence length="1140" mass="126582">MSFNGIGDDELFLDNFADEDDELQSDGKEKEMTEEEKMKLLESVWEASEKDKEAAKKTKTKARQHKPRLKLTERELLSEKGIPALKAIFDGFQFPEQMDPYEKVKVLLGQMEFWAHNLFPSMTFDDCLYKFERLGRVRVVKNAMRRMRLGMPLDDEGEGKKSGKKKKRDDEDGQKGDDESDANDSSAEAMSVNGGSAEADDAKGGEDDLDDFFERMRPDNGGAKSAEERVEAHQTVQVQEDDNLGEEPSKRDYSNSPRRIFKIICDSLFVYVSAFSGFGCTFVVGTDRGRVLVFNTEGGTNWENEAALEGLGREEVSALDLILLLVGDELVGLETKDELRVFELCAAVSRCALNSHPTLDDPFAVQLAVAYSQKATVLVGKVASAEFVVGRKVPTAGCVVKMSFSGHCLCYSTDAGAFYVQNVQAKGGGALKLFDGATARHAICAFGLGEFALSGVHGLVVFVNVQGVSPRPPISVTSQSPIVGLALKEPFLHILSGDGTISIFNTIDDHQLLQTLAFPVDHDEDDDDQQRTHGRTSATITCQMENIDGTILIASAGDSLFELVSVSAVVQIEEQIENGNFDGALCMMHKSAALLTTDEEILEMRHLRKKLAFLFLQHGNFSNGIDLLASIDGTECAVAFLSLITAQRPQLGMEPVSSTDQTPLPIDGTFPEIPLEFVKQYLEEILRHQNGDPTSNNNGTEQFESSQSDRKNAVFLKSHVEEALVRIYAFLDDFDGLLLRWNGAVAEWNSAKFRHWLSTERRRSSWAAKLATQKHCWAEAFATWKQTVANGGGGRIDEDECCATLFRVKEYSQMANALPWLVQLNARICMEAIDALERANPNEKCPPEEVVELFQNAAEPILLLRYLDARIFDLSLPSLHNKLLELYVHFIRENIGDEQQREGGEHFAAALADECRQKLRHFLLFSAYFTAETASGAFAGDDKFRTEAILAEANEHNAVDCLQRLMAIVVGTNDAGVDQLEDVFSAGQRLCTRYPSPEMLTTMLTLHLRLSGSNPAFRAHTARILALLDSAIDATAVLRNVPDDLRSSAFVRSFLRRHVAQRTNAVQWGQMRHELAAIERSRATYDLGTKSSGTKFCVDEQTKCGTCERRLKADDEFVWHPLNGQLTHLRCFDTNKVSTD</sequence>
<dbReference type="GO" id="GO:0005737">
    <property type="term" value="C:cytoplasm"/>
    <property type="evidence" value="ECO:0007669"/>
    <property type="project" value="TreeGrafter"/>
</dbReference>
<feature type="compositionally biased region" description="Basic and acidic residues" evidence="1">
    <location>
        <begin position="200"/>
        <end position="218"/>
    </location>
</feature>
<evidence type="ECO:0000313" key="4">
    <source>
        <dbReference type="WBParaSite" id="GPLIN_000873300"/>
    </source>
</evidence>
<dbReference type="InterPro" id="IPR036322">
    <property type="entry name" value="WD40_repeat_dom_sf"/>
</dbReference>
<dbReference type="GO" id="GO:0005634">
    <property type="term" value="C:nucleus"/>
    <property type="evidence" value="ECO:0007669"/>
    <property type="project" value="InterPro"/>
</dbReference>
<name>A0A183C787_GLOPA</name>
<dbReference type="InterPro" id="IPR032914">
    <property type="entry name" value="Vam6/VPS39/TRAP1"/>
</dbReference>
<protein>
    <submittedName>
        <fullName evidence="4">Mcl1_mid domain-containing protein</fullName>
    </submittedName>
</protein>
<evidence type="ECO:0000313" key="3">
    <source>
        <dbReference type="Proteomes" id="UP000050741"/>
    </source>
</evidence>
<evidence type="ECO:0000256" key="1">
    <source>
        <dbReference type="SAM" id="MobiDB-lite"/>
    </source>
</evidence>
<feature type="compositionally biased region" description="Basic and acidic residues" evidence="1">
    <location>
        <begin position="168"/>
        <end position="177"/>
    </location>
</feature>
<feature type="region of interest" description="Disordered" evidence="1">
    <location>
        <begin position="150"/>
        <end position="252"/>
    </location>
</feature>
<evidence type="ECO:0000259" key="2">
    <source>
        <dbReference type="Pfam" id="PF07962"/>
    </source>
</evidence>
<reference evidence="3" key="1">
    <citation type="submission" date="2013-12" db="EMBL/GenBank/DDBJ databases">
        <authorList>
            <person name="Aslett M."/>
        </authorList>
    </citation>
    <scope>NUCLEOTIDE SEQUENCE [LARGE SCALE GENOMIC DNA]</scope>
    <source>
        <strain evidence="3">Lindley</strain>
    </source>
</reference>
<dbReference type="AlphaFoldDB" id="A0A183C787"/>